<organism evidence="2 3">
    <name type="scientific">Zosterops borbonicus</name>
    <dbReference type="NCBI Taxonomy" id="364589"/>
    <lineage>
        <taxon>Eukaryota</taxon>
        <taxon>Metazoa</taxon>
        <taxon>Chordata</taxon>
        <taxon>Craniata</taxon>
        <taxon>Vertebrata</taxon>
        <taxon>Euteleostomi</taxon>
        <taxon>Archelosauria</taxon>
        <taxon>Archosauria</taxon>
        <taxon>Dinosauria</taxon>
        <taxon>Saurischia</taxon>
        <taxon>Theropoda</taxon>
        <taxon>Coelurosauria</taxon>
        <taxon>Aves</taxon>
        <taxon>Neognathae</taxon>
        <taxon>Neoaves</taxon>
        <taxon>Telluraves</taxon>
        <taxon>Australaves</taxon>
        <taxon>Passeriformes</taxon>
        <taxon>Sylvioidea</taxon>
        <taxon>Zosteropidae</taxon>
        <taxon>Zosterops</taxon>
    </lineage>
</organism>
<accession>A0A8K1LNM3</accession>
<evidence type="ECO:0000313" key="2">
    <source>
        <dbReference type="EMBL" id="TRZ20148.1"/>
    </source>
</evidence>
<proteinExistence type="predicted"/>
<keyword evidence="3" id="KW-1185">Reference proteome</keyword>
<evidence type="ECO:0000313" key="3">
    <source>
        <dbReference type="Proteomes" id="UP000796761"/>
    </source>
</evidence>
<dbReference type="EMBL" id="SWJQ01000159">
    <property type="protein sequence ID" value="TRZ20148.1"/>
    <property type="molecule type" value="Genomic_DNA"/>
</dbReference>
<protein>
    <submittedName>
        <fullName evidence="2">Uncharacterized protein</fullName>
    </submittedName>
</protein>
<evidence type="ECO:0000256" key="1">
    <source>
        <dbReference type="SAM" id="MobiDB-lite"/>
    </source>
</evidence>
<dbReference type="Proteomes" id="UP000796761">
    <property type="component" value="Unassembled WGS sequence"/>
</dbReference>
<gene>
    <name evidence="2" type="ORF">HGM15179_006953</name>
</gene>
<comment type="caution">
    <text evidence="2">The sequence shown here is derived from an EMBL/GenBank/DDBJ whole genome shotgun (WGS) entry which is preliminary data.</text>
</comment>
<sequence>MFNMTQQSELAAQKANLDLGCTKSSVASRVREGILPFCSGEMRPGPPQDKKDMRPVGASPEEGHKRRVIRELGISPVKTE</sequence>
<dbReference type="AlphaFoldDB" id="A0A8K1LNM3"/>
<reference evidence="2" key="1">
    <citation type="submission" date="2019-04" db="EMBL/GenBank/DDBJ databases">
        <title>Genome assembly of Zosterops borbonicus 15179.</title>
        <authorList>
            <person name="Leroy T."/>
            <person name="Anselmetti Y."/>
            <person name="Tilak M.-K."/>
            <person name="Nabholz B."/>
        </authorList>
    </citation>
    <scope>NUCLEOTIDE SEQUENCE</scope>
    <source>
        <strain evidence="2">HGM_15179</strain>
        <tissue evidence="2">Muscle</tissue>
    </source>
</reference>
<name>A0A8K1LNM3_9PASS</name>
<feature type="region of interest" description="Disordered" evidence="1">
    <location>
        <begin position="37"/>
        <end position="80"/>
    </location>
</feature>